<evidence type="ECO:0000313" key="2">
    <source>
        <dbReference type="EMBL" id="KAG7345005.1"/>
    </source>
</evidence>
<proteinExistence type="predicted"/>
<gene>
    <name evidence="2" type="ORF">IV203_032536</name>
</gene>
<keyword evidence="3" id="KW-1185">Reference proteome</keyword>
<dbReference type="EMBL" id="JAGRRH010000022">
    <property type="protein sequence ID" value="KAG7345005.1"/>
    <property type="molecule type" value="Genomic_DNA"/>
</dbReference>
<organism evidence="2 3">
    <name type="scientific">Nitzschia inconspicua</name>
    <dbReference type="NCBI Taxonomy" id="303405"/>
    <lineage>
        <taxon>Eukaryota</taxon>
        <taxon>Sar</taxon>
        <taxon>Stramenopiles</taxon>
        <taxon>Ochrophyta</taxon>
        <taxon>Bacillariophyta</taxon>
        <taxon>Bacillariophyceae</taxon>
        <taxon>Bacillariophycidae</taxon>
        <taxon>Bacillariales</taxon>
        <taxon>Bacillariaceae</taxon>
        <taxon>Nitzschia</taxon>
    </lineage>
</organism>
<reference evidence="2" key="2">
    <citation type="submission" date="2021-04" db="EMBL/GenBank/DDBJ databases">
        <authorList>
            <person name="Podell S."/>
        </authorList>
    </citation>
    <scope>NUCLEOTIDE SEQUENCE</scope>
    <source>
        <strain evidence="2">Hildebrandi</strain>
    </source>
</reference>
<feature type="region of interest" description="Disordered" evidence="1">
    <location>
        <begin position="1"/>
        <end position="32"/>
    </location>
</feature>
<dbReference type="OrthoDB" id="53230at2759"/>
<sequence>MVLSAMARNKNKHSADPQRMLSSSNDMTHDEDTASVPVMRPYHISHSWRSDTNPQRPGYCDLPPIRIHWTSTRRRNFEWYKNDVNDKAKANGGMQRIITLDGYIIPMSIRGGLTYIPMRTFTDKEFETLPHVIMTSDKEWDPSVLDREADVETKNGLTMSPPNRQKGSQSTEGLTMCVVTKS</sequence>
<dbReference type="AlphaFoldDB" id="A0A9K3KJV3"/>
<feature type="region of interest" description="Disordered" evidence="1">
    <location>
        <begin position="154"/>
        <end position="174"/>
    </location>
</feature>
<protein>
    <submittedName>
        <fullName evidence="2">Uncharacterized protein</fullName>
    </submittedName>
</protein>
<reference evidence="2" key="1">
    <citation type="journal article" date="2021" name="Sci. Rep.">
        <title>Diploid genomic architecture of Nitzschia inconspicua, an elite biomass production diatom.</title>
        <authorList>
            <person name="Oliver A."/>
            <person name="Podell S."/>
            <person name="Pinowska A."/>
            <person name="Traller J.C."/>
            <person name="Smith S.R."/>
            <person name="McClure R."/>
            <person name="Beliaev A."/>
            <person name="Bohutskyi P."/>
            <person name="Hill E.A."/>
            <person name="Rabines A."/>
            <person name="Zheng H."/>
            <person name="Allen L.Z."/>
            <person name="Kuo A."/>
            <person name="Grigoriev I.V."/>
            <person name="Allen A.E."/>
            <person name="Hazlebeck D."/>
            <person name="Allen E.E."/>
        </authorList>
    </citation>
    <scope>NUCLEOTIDE SEQUENCE</scope>
    <source>
        <strain evidence="2">Hildebrandi</strain>
    </source>
</reference>
<comment type="caution">
    <text evidence="2">The sequence shown here is derived from an EMBL/GenBank/DDBJ whole genome shotgun (WGS) entry which is preliminary data.</text>
</comment>
<evidence type="ECO:0000313" key="3">
    <source>
        <dbReference type="Proteomes" id="UP000693970"/>
    </source>
</evidence>
<dbReference type="Proteomes" id="UP000693970">
    <property type="component" value="Unassembled WGS sequence"/>
</dbReference>
<accession>A0A9K3KJV3</accession>
<name>A0A9K3KJV3_9STRA</name>
<evidence type="ECO:0000256" key="1">
    <source>
        <dbReference type="SAM" id="MobiDB-lite"/>
    </source>
</evidence>
<feature type="compositionally biased region" description="Polar residues" evidence="1">
    <location>
        <begin position="155"/>
        <end position="173"/>
    </location>
</feature>